<evidence type="ECO:0000256" key="1">
    <source>
        <dbReference type="ARBA" id="ARBA00004141"/>
    </source>
</evidence>
<name>A0AAV6U778_9ARAC</name>
<reference evidence="4 5" key="1">
    <citation type="journal article" date="2022" name="Nat. Ecol. Evol.">
        <title>A masculinizing supergene underlies an exaggerated male reproductive morph in a spider.</title>
        <authorList>
            <person name="Hendrickx F."/>
            <person name="De Corte Z."/>
            <person name="Sonet G."/>
            <person name="Van Belleghem S.M."/>
            <person name="Kostlbacher S."/>
            <person name="Vangestel C."/>
        </authorList>
    </citation>
    <scope>NUCLEOTIDE SEQUENCE [LARGE SCALE GENOMIC DNA]</scope>
    <source>
        <strain evidence="4">W744_W776</strain>
    </source>
</reference>
<dbReference type="InterPro" id="IPR020846">
    <property type="entry name" value="MFS_dom"/>
</dbReference>
<feature type="transmembrane region" description="Helical" evidence="2">
    <location>
        <begin position="104"/>
        <end position="124"/>
    </location>
</feature>
<dbReference type="GO" id="GO:0016020">
    <property type="term" value="C:membrane"/>
    <property type="evidence" value="ECO:0007669"/>
    <property type="project" value="UniProtKB-SubCell"/>
</dbReference>
<dbReference type="Pfam" id="PF07690">
    <property type="entry name" value="MFS_1"/>
    <property type="match status" value="1"/>
</dbReference>
<gene>
    <name evidence="4" type="ORF">JTE90_027211</name>
</gene>
<evidence type="ECO:0000313" key="4">
    <source>
        <dbReference type="EMBL" id="KAG8179499.1"/>
    </source>
</evidence>
<dbReference type="Proteomes" id="UP000827092">
    <property type="component" value="Unassembled WGS sequence"/>
</dbReference>
<dbReference type="GO" id="GO:0008028">
    <property type="term" value="F:monocarboxylic acid transmembrane transporter activity"/>
    <property type="evidence" value="ECO:0007669"/>
    <property type="project" value="TreeGrafter"/>
</dbReference>
<evidence type="ECO:0000256" key="2">
    <source>
        <dbReference type="SAM" id="Phobius"/>
    </source>
</evidence>
<dbReference type="InterPro" id="IPR011701">
    <property type="entry name" value="MFS"/>
</dbReference>
<evidence type="ECO:0000313" key="5">
    <source>
        <dbReference type="Proteomes" id="UP000827092"/>
    </source>
</evidence>
<proteinExistence type="predicted"/>
<comment type="caution">
    <text evidence="4">The sequence shown here is derived from an EMBL/GenBank/DDBJ whole genome shotgun (WGS) entry which is preliminary data.</text>
</comment>
<dbReference type="SUPFAM" id="SSF103473">
    <property type="entry name" value="MFS general substrate transporter"/>
    <property type="match status" value="1"/>
</dbReference>
<comment type="subcellular location">
    <subcellularLocation>
        <location evidence="1">Membrane</location>
        <topology evidence="1">Multi-pass membrane protein</topology>
    </subcellularLocation>
</comment>
<dbReference type="PANTHER" id="PTHR11360:SF303">
    <property type="entry name" value="MAJOR FACILITATOR SUPERFAMILY (MFS) PROFILE DOMAIN-CONTAINING PROTEIN"/>
    <property type="match status" value="1"/>
</dbReference>
<dbReference type="PROSITE" id="PS50850">
    <property type="entry name" value="MFS"/>
    <property type="match status" value="1"/>
</dbReference>
<accession>A0AAV6U778</accession>
<keyword evidence="2" id="KW-1133">Transmembrane helix</keyword>
<sequence length="249" mass="27548">MSHEVDSWYSWVVVGVGFVMFFMNYGILQISGLFYSNIISYYHEDREQASMPFLLGSIARAIGGPVSGYLSHTFGLRFAVTLGCLLSTLGIFACSFAQNINVLYIFWFVHGFGYGMATSIYPRVINLFSKKHASKANGIATSGSSIAGMLLSPLTVVLLNSFGMLGTFLNLSGMMLNTIPAIMLLKDPTSKRMKYMDPKFLLSQSQKSMEDETFIDISADRRCHDAKAAGADGRTMVKINPKYSFGHRK</sequence>
<dbReference type="PANTHER" id="PTHR11360">
    <property type="entry name" value="MONOCARBOXYLATE TRANSPORTER"/>
    <property type="match status" value="1"/>
</dbReference>
<organism evidence="4 5">
    <name type="scientific">Oedothorax gibbosus</name>
    <dbReference type="NCBI Taxonomy" id="931172"/>
    <lineage>
        <taxon>Eukaryota</taxon>
        <taxon>Metazoa</taxon>
        <taxon>Ecdysozoa</taxon>
        <taxon>Arthropoda</taxon>
        <taxon>Chelicerata</taxon>
        <taxon>Arachnida</taxon>
        <taxon>Araneae</taxon>
        <taxon>Araneomorphae</taxon>
        <taxon>Entelegynae</taxon>
        <taxon>Araneoidea</taxon>
        <taxon>Linyphiidae</taxon>
        <taxon>Erigoninae</taxon>
        <taxon>Oedothorax</taxon>
    </lineage>
</organism>
<feature type="transmembrane region" description="Helical" evidence="2">
    <location>
        <begin position="78"/>
        <end position="98"/>
    </location>
</feature>
<feature type="transmembrane region" description="Helical" evidence="2">
    <location>
        <begin position="12"/>
        <end position="36"/>
    </location>
</feature>
<dbReference type="InterPro" id="IPR050327">
    <property type="entry name" value="Proton-linked_MCT"/>
</dbReference>
<dbReference type="AlphaFoldDB" id="A0AAV6U778"/>
<protein>
    <recommendedName>
        <fullName evidence="3">Major facilitator superfamily (MFS) profile domain-containing protein</fullName>
    </recommendedName>
</protein>
<feature type="domain" description="Major facilitator superfamily (MFS) profile" evidence="3">
    <location>
        <begin position="10"/>
        <end position="249"/>
    </location>
</feature>
<dbReference type="Gene3D" id="1.20.1250.20">
    <property type="entry name" value="MFS general substrate transporter like domains"/>
    <property type="match status" value="1"/>
</dbReference>
<feature type="transmembrane region" description="Helical" evidence="2">
    <location>
        <begin position="165"/>
        <end position="185"/>
    </location>
</feature>
<keyword evidence="5" id="KW-1185">Reference proteome</keyword>
<keyword evidence="2" id="KW-0812">Transmembrane</keyword>
<dbReference type="EMBL" id="JAFNEN010000623">
    <property type="protein sequence ID" value="KAG8179499.1"/>
    <property type="molecule type" value="Genomic_DNA"/>
</dbReference>
<evidence type="ECO:0000259" key="3">
    <source>
        <dbReference type="PROSITE" id="PS50850"/>
    </source>
</evidence>
<keyword evidence="2" id="KW-0472">Membrane</keyword>
<dbReference type="InterPro" id="IPR036259">
    <property type="entry name" value="MFS_trans_sf"/>
</dbReference>